<dbReference type="GO" id="GO:0004029">
    <property type="term" value="F:aldehyde dehydrogenase (NAD+) activity"/>
    <property type="evidence" value="ECO:0007669"/>
    <property type="project" value="TreeGrafter"/>
</dbReference>
<dbReference type="InterPro" id="IPR001509">
    <property type="entry name" value="Epimerase_deHydtase"/>
</dbReference>
<proteinExistence type="predicted"/>
<accession>A0AAF0Y7C7</accession>
<name>A0AAF0Y7C7_9TREE</name>
<dbReference type="PANTHER" id="PTHR48079:SF6">
    <property type="entry name" value="NAD(P)-BINDING DOMAIN-CONTAINING PROTEIN-RELATED"/>
    <property type="match status" value="1"/>
</dbReference>
<dbReference type="Pfam" id="PF01370">
    <property type="entry name" value="Epimerase"/>
    <property type="match status" value="1"/>
</dbReference>
<dbReference type="EMBL" id="CP086715">
    <property type="protein sequence ID" value="WOO79549.1"/>
    <property type="molecule type" value="Genomic_DNA"/>
</dbReference>
<evidence type="ECO:0000313" key="2">
    <source>
        <dbReference type="EMBL" id="WOO79549.1"/>
    </source>
</evidence>
<dbReference type="AlphaFoldDB" id="A0AAF0Y7C7"/>
<evidence type="ECO:0000313" key="3">
    <source>
        <dbReference type="Proteomes" id="UP000827549"/>
    </source>
</evidence>
<sequence>MPHTNVLFTGATGYIGGTALYRYAASDIGHHFKHANVFALVRDPAVAAKVEELNATPLVGTLDDAAAVEKLVLDNEITTIVHMADVLNEAHETALLGALAKVKSDNEKHYITIASGDSYGNVSKFGRHDPVSDLEDLYAAAAAAPPYMGRALETAIHDLAAADGIKSYIVYAPLVYGKGQGIGNQMSVQIPAVIRGAYHHREANHSHPGEEGWSIVHVEDISDLFLKVLASTLPGAQYPAKSGKAGGYYFAEAGFVSWKELSDLVAANLHKRGFVDSPEGKQFPGVPEDRSAAVQRLNASPFYYSLVFAGLVNLQAGRGRSIGWAPKYDKRWLVEHFDTEVEPLLAQNFKYGARVETGDKDLDEAWPSDL</sequence>
<organism evidence="2 3">
    <name type="scientific">Vanrija pseudolonga</name>
    <dbReference type="NCBI Taxonomy" id="143232"/>
    <lineage>
        <taxon>Eukaryota</taxon>
        <taxon>Fungi</taxon>
        <taxon>Dikarya</taxon>
        <taxon>Basidiomycota</taxon>
        <taxon>Agaricomycotina</taxon>
        <taxon>Tremellomycetes</taxon>
        <taxon>Trichosporonales</taxon>
        <taxon>Trichosporonaceae</taxon>
        <taxon>Vanrija</taxon>
    </lineage>
</organism>
<dbReference type="Gene3D" id="3.40.50.720">
    <property type="entry name" value="NAD(P)-binding Rossmann-like Domain"/>
    <property type="match status" value="1"/>
</dbReference>
<dbReference type="PANTHER" id="PTHR48079">
    <property type="entry name" value="PROTEIN YEEZ"/>
    <property type="match status" value="1"/>
</dbReference>
<reference evidence="2" key="1">
    <citation type="submission" date="2023-10" db="EMBL/GenBank/DDBJ databases">
        <authorList>
            <person name="Noh H."/>
        </authorList>
    </citation>
    <scope>NUCLEOTIDE SEQUENCE</scope>
    <source>
        <strain evidence="2">DUCC4014</strain>
    </source>
</reference>
<dbReference type="Proteomes" id="UP000827549">
    <property type="component" value="Chromosome 2"/>
</dbReference>
<evidence type="ECO:0000259" key="1">
    <source>
        <dbReference type="Pfam" id="PF01370"/>
    </source>
</evidence>
<gene>
    <name evidence="2" type="ORF">LOC62_02G003072</name>
</gene>
<protein>
    <recommendedName>
        <fullName evidence="1">NAD-dependent epimerase/dehydratase domain-containing protein</fullName>
    </recommendedName>
</protein>
<dbReference type="GO" id="GO:0005737">
    <property type="term" value="C:cytoplasm"/>
    <property type="evidence" value="ECO:0007669"/>
    <property type="project" value="TreeGrafter"/>
</dbReference>
<keyword evidence="3" id="KW-1185">Reference proteome</keyword>
<dbReference type="GeneID" id="87806318"/>
<dbReference type="RefSeq" id="XP_062625581.1">
    <property type="nucleotide sequence ID" value="XM_062769597.1"/>
</dbReference>
<dbReference type="InterPro" id="IPR051783">
    <property type="entry name" value="NAD(P)-dependent_oxidoreduct"/>
</dbReference>
<dbReference type="InterPro" id="IPR036291">
    <property type="entry name" value="NAD(P)-bd_dom_sf"/>
</dbReference>
<feature type="domain" description="NAD-dependent epimerase/dehydratase" evidence="1">
    <location>
        <begin position="6"/>
        <end position="231"/>
    </location>
</feature>
<dbReference type="SUPFAM" id="SSF51735">
    <property type="entry name" value="NAD(P)-binding Rossmann-fold domains"/>
    <property type="match status" value="1"/>
</dbReference>